<evidence type="ECO:0000313" key="2">
    <source>
        <dbReference type="EMBL" id="TGD38526.1"/>
    </source>
</evidence>
<organism evidence="2 3">
    <name type="scientific">Salmonella enterica subsp. enterica serovar Poona</name>
    <dbReference type="NCBI Taxonomy" id="436295"/>
    <lineage>
        <taxon>Bacteria</taxon>
        <taxon>Pseudomonadati</taxon>
        <taxon>Pseudomonadota</taxon>
        <taxon>Gammaproteobacteria</taxon>
        <taxon>Enterobacterales</taxon>
        <taxon>Enterobacteriaceae</taxon>
        <taxon>Salmonella</taxon>
    </lineage>
</organism>
<name>A0A659SB25_SALET</name>
<comment type="caution">
    <text evidence="2">The sequence shown here is derived from an EMBL/GenBank/DDBJ whole genome shotgun (WGS) entry which is preliminary data.</text>
</comment>
<feature type="non-terminal residue" evidence="2">
    <location>
        <position position="1"/>
    </location>
</feature>
<keyword evidence="2" id="KW-0347">Helicase</keyword>
<keyword evidence="2" id="KW-0547">Nucleotide-binding</keyword>
<feature type="compositionally biased region" description="Basic residues" evidence="1">
    <location>
        <begin position="17"/>
        <end position="29"/>
    </location>
</feature>
<protein>
    <submittedName>
        <fullName evidence="2">ATP-dependent RNA helicase RhlE</fullName>
    </submittedName>
</protein>
<gene>
    <name evidence="2" type="ORF">C9F10_12565</name>
</gene>
<proteinExistence type="predicted"/>
<sequence>GRRPPPGRAGRSQQPRRQARGAAKAKPKPRTGEGKPAGDKARPPRRPRRITPAQ</sequence>
<reference evidence="2 3" key="1">
    <citation type="submission" date="2018-03" db="EMBL/GenBank/DDBJ databases">
        <title>Non-Typhoidal Salmonella genome sequencing and assembly.</title>
        <authorList>
            <person name="Matchawe C."/>
        </authorList>
    </citation>
    <scope>NUCLEOTIDE SEQUENCE [LARGE SCALE GENOMIC DNA]</scope>
    <source>
        <strain evidence="2 3">8EV</strain>
    </source>
</reference>
<feature type="compositionally biased region" description="Basic residues" evidence="1">
    <location>
        <begin position="43"/>
        <end position="54"/>
    </location>
</feature>
<accession>A0A659SB25</accession>
<keyword evidence="2" id="KW-0378">Hydrolase</keyword>
<dbReference type="EMBL" id="PYKK01000899">
    <property type="protein sequence ID" value="TGD38526.1"/>
    <property type="molecule type" value="Genomic_DNA"/>
</dbReference>
<evidence type="ECO:0000313" key="3">
    <source>
        <dbReference type="Proteomes" id="UP000297989"/>
    </source>
</evidence>
<keyword evidence="2" id="KW-0067">ATP-binding</keyword>
<feature type="region of interest" description="Disordered" evidence="1">
    <location>
        <begin position="1"/>
        <end position="54"/>
    </location>
</feature>
<dbReference type="Proteomes" id="UP000297989">
    <property type="component" value="Unassembled WGS sequence"/>
</dbReference>
<dbReference type="AlphaFoldDB" id="A0A659SB25"/>
<evidence type="ECO:0000256" key="1">
    <source>
        <dbReference type="SAM" id="MobiDB-lite"/>
    </source>
</evidence>
<feature type="compositionally biased region" description="Basic and acidic residues" evidence="1">
    <location>
        <begin position="30"/>
        <end position="42"/>
    </location>
</feature>
<dbReference type="GO" id="GO:0004386">
    <property type="term" value="F:helicase activity"/>
    <property type="evidence" value="ECO:0007669"/>
    <property type="project" value="UniProtKB-KW"/>
</dbReference>